<sequence>MKKSPKKKVFVAMSGGVDSSVAAALLKKQGYEVTGVFMRNWNQPVETYSKKKSLCWIDEHRDAMRVAIKLGIPLLTFDFEKEYRKLVVNYLFREYKAGRTPNPDIQCNKLIKFPLFWKRAKKMGADFIATGHYVKLVTSNKRQMGKKEKFLSCVTGRLSLFTAKDKTKDQSYFLWTLGQEELKHCLFPMGDYLKSEARQMAKKLGLANAQKKGTSGICFIGEVNLREFLKKKIKEKPGQIITTEGEVIGRHPGVAYFTIGQRHGLGISGPKPYYVAAKDIKNNTLIVAEGENNPALYKKEIELTNVNYINHQPMTNNKRQVMARIRYRQPLAKAILKCRKSSVISCKLVFDKPQKFVASGQSAVFYGKGGELLGGGIIS</sequence>
<evidence type="ECO:0000256" key="1">
    <source>
        <dbReference type="ARBA" id="ARBA00022555"/>
    </source>
</evidence>
<evidence type="ECO:0000256" key="6">
    <source>
        <dbReference type="ARBA" id="ARBA00022884"/>
    </source>
</evidence>
<proteinExistence type="inferred from homology"/>
<dbReference type="GO" id="GO:0103016">
    <property type="term" value="F:tRNA-uridine 2-sulfurtransferase activity"/>
    <property type="evidence" value="ECO:0007669"/>
    <property type="project" value="UniProtKB-EC"/>
</dbReference>
<dbReference type="NCBIfam" id="TIGR00420">
    <property type="entry name" value="trmU"/>
    <property type="match status" value="1"/>
</dbReference>
<evidence type="ECO:0000259" key="10">
    <source>
        <dbReference type="Pfam" id="PF20258"/>
    </source>
</evidence>
<dbReference type="PANTHER" id="PTHR11933">
    <property type="entry name" value="TRNA 5-METHYLAMINOMETHYL-2-THIOURIDYLATE -METHYLTRANSFERASE"/>
    <property type="match status" value="1"/>
</dbReference>
<dbReference type="GO" id="GO:0005524">
    <property type="term" value="F:ATP binding"/>
    <property type="evidence" value="ECO:0007669"/>
    <property type="project" value="UniProtKB-KW"/>
</dbReference>
<evidence type="ECO:0000256" key="3">
    <source>
        <dbReference type="ARBA" id="ARBA00022694"/>
    </source>
</evidence>
<protein>
    <recommendedName>
        <fullName evidence="9">tRNA-specific 2-thiouridylase MnmA</fullName>
        <ecNumber evidence="9">2.8.1.13</ecNumber>
    </recommendedName>
</protein>
<keyword evidence="7" id="KW-1015">Disulfide bond</keyword>
<feature type="active site" description="Cysteine persulfide intermediate" evidence="9">
    <location>
        <position position="218"/>
    </location>
</feature>
<dbReference type="EC" id="2.8.1.13" evidence="9"/>
<feature type="site" description="Interaction with tRNA" evidence="9">
    <location>
        <position position="132"/>
    </location>
</feature>
<feature type="domain" description="tRNA-specific 2-thiouridylase MnmA-like central" evidence="11">
    <location>
        <begin position="227"/>
        <end position="288"/>
    </location>
</feature>
<dbReference type="Gene3D" id="2.30.30.280">
    <property type="entry name" value="Adenine nucleotide alpha hydrolases-like domains"/>
    <property type="match status" value="1"/>
</dbReference>
<feature type="active site" description="Nucleophile" evidence="9">
    <location>
        <position position="107"/>
    </location>
</feature>
<dbReference type="Pfam" id="PF20259">
    <property type="entry name" value="tRNA_Me_trans_M"/>
    <property type="match status" value="1"/>
</dbReference>
<feature type="domain" description="tRNA-specific 2-thiouridylase MnmA-like C-terminal" evidence="10">
    <location>
        <begin position="299"/>
        <end position="378"/>
    </location>
</feature>
<dbReference type="NCBIfam" id="NF001138">
    <property type="entry name" value="PRK00143.1"/>
    <property type="match status" value="1"/>
</dbReference>
<evidence type="ECO:0000256" key="9">
    <source>
        <dbReference type="HAMAP-Rule" id="MF_00144"/>
    </source>
</evidence>
<comment type="caution">
    <text evidence="9">Lacks conserved residue(s) required for the propagation of feature annotation.</text>
</comment>
<keyword evidence="4 9" id="KW-0547">Nucleotide-binding</keyword>
<feature type="binding site" evidence="9">
    <location>
        <begin position="12"/>
        <end position="19"/>
    </location>
    <ligand>
        <name>ATP</name>
        <dbReference type="ChEBI" id="CHEBI:30616"/>
    </ligand>
</feature>
<comment type="caution">
    <text evidence="12">The sequence shown here is derived from an EMBL/GenBank/DDBJ whole genome shotgun (WGS) entry which is preliminary data.</text>
</comment>
<feature type="binding site" evidence="9">
    <location>
        <position position="131"/>
    </location>
    <ligand>
        <name>ATP</name>
        <dbReference type="ChEBI" id="CHEBI:30616"/>
    </ligand>
</feature>
<evidence type="ECO:0000256" key="2">
    <source>
        <dbReference type="ARBA" id="ARBA00022679"/>
    </source>
</evidence>
<comment type="similarity">
    <text evidence="9">Belongs to the MnmA/TRMU family.</text>
</comment>
<dbReference type="EMBL" id="MFKM01000028">
    <property type="protein sequence ID" value="OGG43021.1"/>
    <property type="molecule type" value="Genomic_DNA"/>
</dbReference>
<dbReference type="CDD" id="cd01998">
    <property type="entry name" value="MnmA_TRMU-like"/>
    <property type="match status" value="1"/>
</dbReference>
<name>A0A1F6C1H8_9BACT</name>
<evidence type="ECO:0000256" key="5">
    <source>
        <dbReference type="ARBA" id="ARBA00022840"/>
    </source>
</evidence>
<evidence type="ECO:0000256" key="4">
    <source>
        <dbReference type="ARBA" id="ARBA00022741"/>
    </source>
</evidence>
<comment type="function">
    <text evidence="9">Catalyzes the 2-thiolation of uridine at the wobble position (U34) of tRNA, leading to the formation of s(2)U34.</text>
</comment>
<dbReference type="Proteomes" id="UP000176633">
    <property type="component" value="Unassembled WGS sequence"/>
</dbReference>
<keyword evidence="2 9" id="KW-0808">Transferase</keyword>
<dbReference type="Pfam" id="PF20258">
    <property type="entry name" value="tRNA_Me_trans_C"/>
    <property type="match status" value="1"/>
</dbReference>
<gene>
    <name evidence="9" type="primary">mnmA</name>
    <name evidence="12" type="ORF">A3G50_02360</name>
</gene>
<dbReference type="FunFam" id="3.40.50.620:FF:000115">
    <property type="entry name" value="tRNA-specific 2-thiouridylase MnmA"/>
    <property type="match status" value="1"/>
</dbReference>
<keyword evidence="3 9" id="KW-0819">tRNA processing</keyword>
<keyword evidence="1 9" id="KW-0820">tRNA-binding</keyword>
<evidence type="ECO:0000313" key="13">
    <source>
        <dbReference type="Proteomes" id="UP000176633"/>
    </source>
</evidence>
<dbReference type="STRING" id="1798473.A3G50_02360"/>
<feature type="region of interest" description="Interaction with tRNA" evidence="9">
    <location>
        <begin position="326"/>
        <end position="327"/>
    </location>
</feature>
<evidence type="ECO:0000256" key="8">
    <source>
        <dbReference type="ARBA" id="ARBA00051542"/>
    </source>
</evidence>
<accession>A0A1F6C1H8</accession>
<keyword evidence="5 9" id="KW-0067">ATP-binding</keyword>
<dbReference type="Gene3D" id="2.40.30.10">
    <property type="entry name" value="Translation factors"/>
    <property type="match status" value="1"/>
</dbReference>
<dbReference type="InterPro" id="IPR046885">
    <property type="entry name" value="MnmA-like_C"/>
</dbReference>
<keyword evidence="6 9" id="KW-0694">RNA-binding</keyword>
<evidence type="ECO:0000256" key="7">
    <source>
        <dbReference type="ARBA" id="ARBA00023157"/>
    </source>
</evidence>
<dbReference type="GO" id="GO:0002143">
    <property type="term" value="P:tRNA wobble position uridine thiolation"/>
    <property type="evidence" value="ECO:0007669"/>
    <property type="project" value="TreeGrafter"/>
</dbReference>
<feature type="site" description="Interaction with tRNA" evidence="9">
    <location>
        <position position="361"/>
    </location>
</feature>
<dbReference type="GO" id="GO:0000049">
    <property type="term" value="F:tRNA binding"/>
    <property type="evidence" value="ECO:0007669"/>
    <property type="project" value="UniProtKB-KW"/>
</dbReference>
<comment type="subcellular location">
    <subcellularLocation>
        <location evidence="9">Cytoplasm</location>
    </subcellularLocation>
</comment>
<dbReference type="InterPro" id="IPR004506">
    <property type="entry name" value="MnmA-like"/>
</dbReference>
<dbReference type="HAMAP" id="MF_00144">
    <property type="entry name" value="tRNA_thiouridyl_MnmA"/>
    <property type="match status" value="1"/>
</dbReference>
<dbReference type="Gene3D" id="3.40.50.620">
    <property type="entry name" value="HUPs"/>
    <property type="match status" value="1"/>
</dbReference>
<dbReference type="GO" id="GO:0005737">
    <property type="term" value="C:cytoplasm"/>
    <property type="evidence" value="ECO:0007669"/>
    <property type="project" value="UniProtKB-SubCell"/>
</dbReference>
<feature type="binding site" evidence="9">
    <location>
        <position position="38"/>
    </location>
    <ligand>
        <name>ATP</name>
        <dbReference type="ChEBI" id="CHEBI:30616"/>
    </ligand>
</feature>
<feature type="region of interest" description="Interaction with tRNA" evidence="9">
    <location>
        <begin position="168"/>
        <end position="170"/>
    </location>
</feature>
<organism evidence="12 13">
    <name type="scientific">Candidatus Jorgensenbacteria bacterium RIFCSPLOWO2_12_FULL_42_11</name>
    <dbReference type="NCBI Taxonomy" id="1798473"/>
    <lineage>
        <taxon>Bacteria</taxon>
        <taxon>Candidatus Joergenseniibacteriota</taxon>
    </lineage>
</organism>
<evidence type="ECO:0000259" key="11">
    <source>
        <dbReference type="Pfam" id="PF20259"/>
    </source>
</evidence>
<evidence type="ECO:0000313" key="12">
    <source>
        <dbReference type="EMBL" id="OGG43021.1"/>
    </source>
</evidence>
<dbReference type="SUPFAM" id="SSF52402">
    <property type="entry name" value="Adenine nucleotide alpha hydrolases-like"/>
    <property type="match status" value="1"/>
</dbReference>
<dbReference type="FunFam" id="2.30.30.280:FF:000001">
    <property type="entry name" value="tRNA-specific 2-thiouridylase MnmA"/>
    <property type="match status" value="1"/>
</dbReference>
<dbReference type="InterPro" id="IPR046884">
    <property type="entry name" value="MnmA-like_central"/>
</dbReference>
<dbReference type="PANTHER" id="PTHR11933:SF5">
    <property type="entry name" value="MITOCHONDRIAL TRNA-SPECIFIC 2-THIOURIDYLASE 1"/>
    <property type="match status" value="1"/>
</dbReference>
<reference evidence="12 13" key="1">
    <citation type="journal article" date="2016" name="Nat. Commun.">
        <title>Thousands of microbial genomes shed light on interconnected biogeochemical processes in an aquifer system.</title>
        <authorList>
            <person name="Anantharaman K."/>
            <person name="Brown C.T."/>
            <person name="Hug L.A."/>
            <person name="Sharon I."/>
            <person name="Castelle C.J."/>
            <person name="Probst A.J."/>
            <person name="Thomas B.C."/>
            <person name="Singh A."/>
            <person name="Wilkins M.J."/>
            <person name="Karaoz U."/>
            <person name="Brodie E.L."/>
            <person name="Williams K.H."/>
            <person name="Hubbard S.S."/>
            <person name="Banfield J.F."/>
        </authorList>
    </citation>
    <scope>NUCLEOTIDE SEQUENCE [LARGE SCALE GENOMIC DNA]</scope>
</reference>
<dbReference type="Pfam" id="PF03054">
    <property type="entry name" value="tRNA_Me_trans"/>
    <property type="match status" value="1"/>
</dbReference>
<keyword evidence="9" id="KW-0963">Cytoplasm</keyword>
<feature type="region of interest" description="Interaction with target base in tRNA" evidence="9">
    <location>
        <begin position="102"/>
        <end position="104"/>
    </location>
</feature>
<dbReference type="InterPro" id="IPR014729">
    <property type="entry name" value="Rossmann-like_a/b/a_fold"/>
</dbReference>
<dbReference type="InterPro" id="IPR023382">
    <property type="entry name" value="MnmA-like_central_sf"/>
</dbReference>
<comment type="catalytic activity">
    <reaction evidence="8 9">
        <text>S-sulfanyl-L-cysteinyl-[protein] + uridine(34) in tRNA + AH2 + ATP = 2-thiouridine(34) in tRNA + L-cysteinyl-[protein] + A + AMP + diphosphate + H(+)</text>
        <dbReference type="Rhea" id="RHEA:47032"/>
        <dbReference type="Rhea" id="RHEA-COMP:10131"/>
        <dbReference type="Rhea" id="RHEA-COMP:11726"/>
        <dbReference type="Rhea" id="RHEA-COMP:11727"/>
        <dbReference type="Rhea" id="RHEA-COMP:11728"/>
        <dbReference type="ChEBI" id="CHEBI:13193"/>
        <dbReference type="ChEBI" id="CHEBI:15378"/>
        <dbReference type="ChEBI" id="CHEBI:17499"/>
        <dbReference type="ChEBI" id="CHEBI:29950"/>
        <dbReference type="ChEBI" id="CHEBI:30616"/>
        <dbReference type="ChEBI" id="CHEBI:33019"/>
        <dbReference type="ChEBI" id="CHEBI:61963"/>
        <dbReference type="ChEBI" id="CHEBI:65315"/>
        <dbReference type="ChEBI" id="CHEBI:87170"/>
        <dbReference type="ChEBI" id="CHEBI:456215"/>
        <dbReference type="EC" id="2.8.1.13"/>
    </reaction>
</comment>
<dbReference type="AlphaFoldDB" id="A0A1F6C1H8"/>